<feature type="compositionally biased region" description="Basic and acidic residues" evidence="1">
    <location>
        <begin position="49"/>
        <end position="66"/>
    </location>
</feature>
<reference evidence="3" key="1">
    <citation type="journal article" date="2015" name="Nat. Genet.">
        <title>The genome and transcriptome of the zoonotic hookworm Ancylostoma ceylanicum identify infection-specific gene families.</title>
        <authorList>
            <person name="Schwarz E.M."/>
            <person name="Hu Y."/>
            <person name="Antoshechkin I."/>
            <person name="Miller M.M."/>
            <person name="Sternberg P.W."/>
            <person name="Aroian R.V."/>
        </authorList>
    </citation>
    <scope>NUCLEOTIDE SEQUENCE</scope>
    <source>
        <strain evidence="3">HY135</strain>
    </source>
</reference>
<sequence>MGPLMKKSESALRLWEFLGWGWRAGVQQRKKDQAKGFSKKCGCASAEQSGKRPDTVKKCCDEERRK</sequence>
<gene>
    <name evidence="2" type="primary">Acey_s0007.g3502</name>
    <name evidence="2" type="ORF">Y032_0007g3502</name>
</gene>
<evidence type="ECO:0000256" key="1">
    <source>
        <dbReference type="SAM" id="MobiDB-lite"/>
    </source>
</evidence>
<evidence type="ECO:0000313" key="3">
    <source>
        <dbReference type="Proteomes" id="UP000024635"/>
    </source>
</evidence>
<proteinExistence type="predicted"/>
<comment type="caution">
    <text evidence="2">The sequence shown here is derived from an EMBL/GenBank/DDBJ whole genome shotgun (WGS) entry which is preliminary data.</text>
</comment>
<organism evidence="2 3">
    <name type="scientific">Ancylostoma ceylanicum</name>
    <dbReference type="NCBI Taxonomy" id="53326"/>
    <lineage>
        <taxon>Eukaryota</taxon>
        <taxon>Metazoa</taxon>
        <taxon>Ecdysozoa</taxon>
        <taxon>Nematoda</taxon>
        <taxon>Chromadorea</taxon>
        <taxon>Rhabditida</taxon>
        <taxon>Rhabditina</taxon>
        <taxon>Rhabditomorpha</taxon>
        <taxon>Strongyloidea</taxon>
        <taxon>Ancylostomatidae</taxon>
        <taxon>Ancylostomatinae</taxon>
        <taxon>Ancylostoma</taxon>
    </lineage>
</organism>
<dbReference type="AlphaFoldDB" id="A0A016VND0"/>
<dbReference type="Proteomes" id="UP000024635">
    <property type="component" value="Unassembled WGS sequence"/>
</dbReference>
<keyword evidence="3" id="KW-1185">Reference proteome</keyword>
<accession>A0A016VND0</accession>
<protein>
    <submittedName>
        <fullName evidence="2">Uncharacterized protein</fullName>
    </submittedName>
</protein>
<dbReference type="EMBL" id="JARK01001343">
    <property type="protein sequence ID" value="EYC28925.1"/>
    <property type="molecule type" value="Genomic_DNA"/>
</dbReference>
<name>A0A016VND0_9BILA</name>
<evidence type="ECO:0000313" key="2">
    <source>
        <dbReference type="EMBL" id="EYC28925.1"/>
    </source>
</evidence>
<feature type="region of interest" description="Disordered" evidence="1">
    <location>
        <begin position="44"/>
        <end position="66"/>
    </location>
</feature>